<accession>A0A3P6QQ84</accession>
<dbReference type="InterPro" id="IPR014044">
    <property type="entry name" value="CAP_dom"/>
</dbReference>
<dbReference type="Proteomes" id="UP000271889">
    <property type="component" value="Unassembled WGS sequence"/>
</dbReference>
<protein>
    <recommendedName>
        <fullName evidence="2">SCP domain-containing protein</fullName>
    </recommendedName>
</protein>
<gene>
    <name evidence="3" type="ORF">CGOC_LOCUS1204</name>
</gene>
<dbReference type="AlphaFoldDB" id="A0A3P6QQ84"/>
<evidence type="ECO:0000313" key="4">
    <source>
        <dbReference type="Proteomes" id="UP000271889"/>
    </source>
</evidence>
<name>A0A3P6QQ84_CYLGO</name>
<dbReference type="EMBL" id="UYRV01002115">
    <property type="protein sequence ID" value="VDK48127.1"/>
    <property type="molecule type" value="Genomic_DNA"/>
</dbReference>
<dbReference type="CDD" id="cd05380">
    <property type="entry name" value="CAP_euk"/>
    <property type="match status" value="1"/>
</dbReference>
<organism evidence="3 4">
    <name type="scientific">Cylicostephanus goldi</name>
    <name type="common">Nematode worm</name>
    <dbReference type="NCBI Taxonomy" id="71465"/>
    <lineage>
        <taxon>Eukaryota</taxon>
        <taxon>Metazoa</taxon>
        <taxon>Ecdysozoa</taxon>
        <taxon>Nematoda</taxon>
        <taxon>Chromadorea</taxon>
        <taxon>Rhabditida</taxon>
        <taxon>Rhabditina</taxon>
        <taxon>Rhabditomorpha</taxon>
        <taxon>Strongyloidea</taxon>
        <taxon>Strongylidae</taxon>
        <taxon>Cylicostephanus</taxon>
    </lineage>
</organism>
<evidence type="ECO:0000259" key="2">
    <source>
        <dbReference type="SMART" id="SM00198"/>
    </source>
</evidence>
<dbReference type="Pfam" id="PF00188">
    <property type="entry name" value="CAP"/>
    <property type="match status" value="1"/>
</dbReference>
<sequence>MASDQSTQVGCAHFKCGGDTYLACSYKTDLTNGKKLYAMGPTCKQCPEGLDSCVDGLCPVKQLEPPTKPPEVLKPTCPDNAEVQEAFRRAIWRVHNEHRAVLALGATRNSKRRIPDIVLMRKANQMPELKYNCELEVKALERARQAPTVADNSEGLVENVFVWDKKKVPKWEKLARRVRYGLFHFNHDSTKWWSEILIRESPFDQVQNLFYTHLGITSFALMASDQTTELGCAHLNVEGNIAIVCHYKTTLKHATKLYNMGPTCKKCPRGIDSCVNGLCPTIVIPKKPEPVLVSSCPANTEVTEKFRRAIWLKHNEHRAVLALGASSNGHVRVPDIKLMRKANHMSELVNLCSILRILHLQHATLIRLEIQLRTGDTSSGKSKAVRGKSRARAESKHIYVRSKTCDKAPTYH</sequence>
<dbReference type="SUPFAM" id="SSF55797">
    <property type="entry name" value="PR-1-like"/>
    <property type="match status" value="1"/>
</dbReference>
<dbReference type="Gene3D" id="3.40.33.10">
    <property type="entry name" value="CAP"/>
    <property type="match status" value="2"/>
</dbReference>
<evidence type="ECO:0000256" key="1">
    <source>
        <dbReference type="SAM" id="MobiDB-lite"/>
    </source>
</evidence>
<dbReference type="InterPro" id="IPR035940">
    <property type="entry name" value="CAP_sf"/>
</dbReference>
<feature type="domain" description="SCP" evidence="2">
    <location>
        <begin position="86"/>
        <end position="250"/>
    </location>
</feature>
<proteinExistence type="predicted"/>
<keyword evidence="4" id="KW-1185">Reference proteome</keyword>
<feature type="region of interest" description="Disordered" evidence="1">
    <location>
        <begin position="377"/>
        <end position="399"/>
    </location>
</feature>
<reference evidence="3 4" key="1">
    <citation type="submission" date="2018-11" db="EMBL/GenBank/DDBJ databases">
        <authorList>
            <consortium name="Pathogen Informatics"/>
        </authorList>
    </citation>
    <scope>NUCLEOTIDE SEQUENCE [LARGE SCALE GENOMIC DNA]</scope>
</reference>
<dbReference type="SMART" id="SM00198">
    <property type="entry name" value="SCP"/>
    <property type="match status" value="1"/>
</dbReference>
<evidence type="ECO:0000313" key="3">
    <source>
        <dbReference type="EMBL" id="VDK48127.1"/>
    </source>
</evidence>
<dbReference type="OrthoDB" id="5853246at2759"/>